<dbReference type="RefSeq" id="WP_204661759.1">
    <property type="nucleotide sequence ID" value="NZ_CP056775.1"/>
</dbReference>
<dbReference type="Proteomes" id="UP000612680">
    <property type="component" value="Chromosome"/>
</dbReference>
<name>A0ABX7I4D1_9BACT</name>
<dbReference type="SUPFAM" id="SSF54427">
    <property type="entry name" value="NTF2-like"/>
    <property type="match status" value="1"/>
</dbReference>
<accession>A0ABX7I4D1</accession>
<organism evidence="1 2">
    <name type="scientific">Dyadobacter sandarakinus</name>
    <dbReference type="NCBI Taxonomy" id="2747268"/>
    <lineage>
        <taxon>Bacteria</taxon>
        <taxon>Pseudomonadati</taxon>
        <taxon>Bacteroidota</taxon>
        <taxon>Cytophagia</taxon>
        <taxon>Cytophagales</taxon>
        <taxon>Spirosomataceae</taxon>
        <taxon>Dyadobacter</taxon>
    </lineage>
</organism>
<evidence type="ECO:0000313" key="1">
    <source>
        <dbReference type="EMBL" id="QRR00568.1"/>
    </source>
</evidence>
<gene>
    <name evidence="1" type="ORF">HWI92_06435</name>
</gene>
<proteinExistence type="predicted"/>
<evidence type="ECO:0008006" key="3">
    <source>
        <dbReference type="Google" id="ProtNLM"/>
    </source>
</evidence>
<reference evidence="1 2" key="1">
    <citation type="submission" date="2020-06" db="EMBL/GenBank/DDBJ databases">
        <title>Dyadobacter sandarakinus sp. nov., isolated from the soil of the Arctic Yellow River Station.</title>
        <authorList>
            <person name="Zhang Y."/>
            <person name="Peng F."/>
        </authorList>
    </citation>
    <scope>NUCLEOTIDE SEQUENCE [LARGE SCALE GENOMIC DNA]</scope>
    <source>
        <strain evidence="1 2">Q3-56</strain>
    </source>
</reference>
<dbReference type="InterPro" id="IPR032710">
    <property type="entry name" value="NTF2-like_dom_sf"/>
</dbReference>
<dbReference type="EMBL" id="CP056775">
    <property type="protein sequence ID" value="QRR00568.1"/>
    <property type="molecule type" value="Genomic_DNA"/>
</dbReference>
<keyword evidence="2" id="KW-1185">Reference proteome</keyword>
<evidence type="ECO:0000313" key="2">
    <source>
        <dbReference type="Proteomes" id="UP000612680"/>
    </source>
</evidence>
<sequence>MSISNLTVEKFVAAYGEALSRADVRQISGFWAIPSLVVDEAATIAVTGSEQVEDFFQEAVAYYTHQGMVIADGTLEHFENLSDFIVSAAITWNIKDGQGGVLVQEKAHYLLQADEKGELLIRLFTPRV</sequence>
<protein>
    <recommendedName>
        <fullName evidence="3">SnoaL-like domain-containing protein</fullName>
    </recommendedName>
</protein>